<dbReference type="AlphaFoldDB" id="A0AAV5I2D8"/>
<dbReference type="Pfam" id="PF20431">
    <property type="entry name" value="E_motif"/>
    <property type="match status" value="1"/>
</dbReference>
<evidence type="ECO:0000313" key="5">
    <source>
        <dbReference type="EMBL" id="GKU95253.1"/>
    </source>
</evidence>
<dbReference type="PANTHER" id="PTHR47926:SF344">
    <property type="entry name" value="OS07G0636900 PROTEIN"/>
    <property type="match status" value="1"/>
</dbReference>
<evidence type="ECO:0000256" key="2">
    <source>
        <dbReference type="ARBA" id="ARBA00022737"/>
    </source>
</evidence>
<dbReference type="InterPro" id="IPR032867">
    <property type="entry name" value="DYW_dom"/>
</dbReference>
<sequence length="815" mass="90963">MPSLHFHGHSFIHKLPFKLLSVSSFTKISNVQTHQTLPIIDKFISFLEEFSENVSWVRSIHAQIVVNSQSKYQFLAAKLVKVYSDLGCLDSARDVFDQIPQPKTILCNALLNGYLHNECYEEAVQLFKLMSFSDLRFDSHTCTFVLKACTRLGDYDTGMEVIRRALYGGIEKDRFVGTSMIKFLTNLGDVEGARQVFSGMTERDVVCWNSMIGGYVKVCQYDEAFNFFLDMLGCGIRPSPVTVVILTQACGGIRDLDLGRCIHGYVLGSGMGGDISVLTSLVDMYSKIGDYKSACLVFGSMPMKNIISWNAMISCCVQNGYVHEAFNLFHELVTNVGSFDSMTVVSLLHGCAQIADLESGKILHGCILRRGLEGNVILSTAVVDLYSKCGALKEATFVFDRMKDRNVITWTAMLGGLAQNGHAEEALKLFSQMRSEGIAANSVTLVSLVHSCAHLGSLKKGRSVHAQLFLHGSTFEVVNRTALIDMYAKCGKINHAERVFSGGTFSKDVILWNSMITGYGMHGQGHQALVVYSRMIKEGLKPNQTTFISLLSACSHSGLVEEGRRLFHSMESDHKVRPTEKHYACYVDLLSRAGLLEEAEALIKQMPFEPSTAVFEALLSGCRTHKNIDMGIRTADRLLRLDAMNPGIYIMLSNIYAQARRWDAVDYIRGLMRKQGLRKIPGYTLIEVGNQVHTFFAGDDSHPNRAEINKVLENLRLEVEALGYVADTSCILRDADEPVKMKLLWRHSERLAIAFGLLSTPSGSPIRITKNLRVCLDCHAVTKYISKIVRREIVVRDANRFHHFINGTCSCNDYW</sequence>
<dbReference type="Pfam" id="PF01535">
    <property type="entry name" value="PPR"/>
    <property type="match status" value="2"/>
</dbReference>
<dbReference type="GO" id="GO:0003729">
    <property type="term" value="F:mRNA binding"/>
    <property type="evidence" value="ECO:0007669"/>
    <property type="project" value="UniProtKB-ARBA"/>
</dbReference>
<keyword evidence="6" id="KW-1185">Reference proteome</keyword>
<comment type="similarity">
    <text evidence="1">Belongs to the PPR family. PCMP-H subfamily.</text>
</comment>
<dbReference type="InterPro" id="IPR002885">
    <property type="entry name" value="PPR_rpt"/>
</dbReference>
<organism evidence="5 6">
    <name type="scientific">Rubroshorea leprosula</name>
    <dbReference type="NCBI Taxonomy" id="152421"/>
    <lineage>
        <taxon>Eukaryota</taxon>
        <taxon>Viridiplantae</taxon>
        <taxon>Streptophyta</taxon>
        <taxon>Embryophyta</taxon>
        <taxon>Tracheophyta</taxon>
        <taxon>Spermatophyta</taxon>
        <taxon>Magnoliopsida</taxon>
        <taxon>eudicotyledons</taxon>
        <taxon>Gunneridae</taxon>
        <taxon>Pentapetalae</taxon>
        <taxon>rosids</taxon>
        <taxon>malvids</taxon>
        <taxon>Malvales</taxon>
        <taxon>Dipterocarpaceae</taxon>
        <taxon>Rubroshorea</taxon>
    </lineage>
</organism>
<feature type="repeat" description="PPR" evidence="3">
    <location>
        <begin position="406"/>
        <end position="440"/>
    </location>
</feature>
<dbReference type="InterPro" id="IPR046960">
    <property type="entry name" value="PPR_At4g14850-like_plant"/>
</dbReference>
<protein>
    <recommendedName>
        <fullName evidence="4">DYW domain-containing protein</fullName>
    </recommendedName>
</protein>
<dbReference type="InterPro" id="IPR011990">
    <property type="entry name" value="TPR-like_helical_dom_sf"/>
</dbReference>
<dbReference type="NCBIfam" id="TIGR00756">
    <property type="entry name" value="PPR"/>
    <property type="match status" value="6"/>
</dbReference>
<evidence type="ECO:0000256" key="3">
    <source>
        <dbReference type="PROSITE-ProRule" id="PRU00708"/>
    </source>
</evidence>
<dbReference type="GO" id="GO:0009451">
    <property type="term" value="P:RNA modification"/>
    <property type="evidence" value="ECO:0007669"/>
    <property type="project" value="InterPro"/>
</dbReference>
<feature type="repeat" description="PPR" evidence="3">
    <location>
        <begin position="508"/>
        <end position="542"/>
    </location>
</feature>
<reference evidence="5 6" key="1">
    <citation type="journal article" date="2021" name="Commun. Biol.">
        <title>The genome of Shorea leprosula (Dipterocarpaceae) highlights the ecological relevance of drought in aseasonal tropical rainforests.</title>
        <authorList>
            <person name="Ng K.K.S."/>
            <person name="Kobayashi M.J."/>
            <person name="Fawcett J.A."/>
            <person name="Hatakeyama M."/>
            <person name="Paape T."/>
            <person name="Ng C.H."/>
            <person name="Ang C.C."/>
            <person name="Tnah L.H."/>
            <person name="Lee C.T."/>
            <person name="Nishiyama T."/>
            <person name="Sese J."/>
            <person name="O'Brien M.J."/>
            <person name="Copetti D."/>
            <person name="Mohd Noor M.I."/>
            <person name="Ong R.C."/>
            <person name="Putra M."/>
            <person name="Sireger I.Z."/>
            <person name="Indrioko S."/>
            <person name="Kosugi Y."/>
            <person name="Izuno A."/>
            <person name="Isagi Y."/>
            <person name="Lee S.L."/>
            <person name="Shimizu K.K."/>
        </authorList>
    </citation>
    <scope>NUCLEOTIDE SEQUENCE [LARGE SCALE GENOMIC DNA]</scope>
    <source>
        <strain evidence="5">214</strain>
    </source>
</reference>
<feature type="repeat" description="PPR" evidence="3">
    <location>
        <begin position="204"/>
        <end position="238"/>
    </location>
</feature>
<feature type="domain" description="DYW" evidence="4">
    <location>
        <begin position="723"/>
        <end position="815"/>
    </location>
</feature>
<dbReference type="GO" id="GO:0008270">
    <property type="term" value="F:zinc ion binding"/>
    <property type="evidence" value="ECO:0007669"/>
    <property type="project" value="InterPro"/>
</dbReference>
<dbReference type="Proteomes" id="UP001054252">
    <property type="component" value="Unassembled WGS sequence"/>
</dbReference>
<evidence type="ECO:0000256" key="1">
    <source>
        <dbReference type="ARBA" id="ARBA00006643"/>
    </source>
</evidence>
<dbReference type="Pfam" id="PF13041">
    <property type="entry name" value="PPR_2"/>
    <property type="match status" value="5"/>
</dbReference>
<dbReference type="FunFam" id="1.25.40.10:FF:000090">
    <property type="entry name" value="Pentatricopeptide repeat-containing protein, chloroplastic"/>
    <property type="match status" value="1"/>
</dbReference>
<feature type="repeat" description="PPR" evidence="3">
    <location>
        <begin position="305"/>
        <end position="335"/>
    </location>
</feature>
<gene>
    <name evidence="5" type="ORF">SLEP1_g8634</name>
</gene>
<evidence type="ECO:0000259" key="4">
    <source>
        <dbReference type="Pfam" id="PF14432"/>
    </source>
</evidence>
<dbReference type="PROSITE" id="PS51375">
    <property type="entry name" value="PPR"/>
    <property type="match status" value="5"/>
</dbReference>
<dbReference type="PANTHER" id="PTHR47926">
    <property type="entry name" value="PENTATRICOPEPTIDE REPEAT-CONTAINING PROTEIN"/>
    <property type="match status" value="1"/>
</dbReference>
<feature type="repeat" description="PPR" evidence="3">
    <location>
        <begin position="543"/>
        <end position="573"/>
    </location>
</feature>
<accession>A0AAV5I2D8</accession>
<dbReference type="Pfam" id="PF14432">
    <property type="entry name" value="DYW_deaminase"/>
    <property type="match status" value="1"/>
</dbReference>
<evidence type="ECO:0000313" key="6">
    <source>
        <dbReference type="Proteomes" id="UP001054252"/>
    </source>
</evidence>
<dbReference type="FunFam" id="1.25.40.10:FF:000031">
    <property type="entry name" value="Pentatricopeptide repeat-containing protein mitochondrial"/>
    <property type="match status" value="1"/>
</dbReference>
<name>A0AAV5I2D8_9ROSI</name>
<dbReference type="FunFam" id="1.25.40.10:FF:000073">
    <property type="entry name" value="Pentatricopeptide repeat-containing protein chloroplastic"/>
    <property type="match status" value="1"/>
</dbReference>
<dbReference type="EMBL" id="BPVZ01000009">
    <property type="protein sequence ID" value="GKU95253.1"/>
    <property type="molecule type" value="Genomic_DNA"/>
</dbReference>
<proteinExistence type="inferred from homology"/>
<dbReference type="Gene3D" id="1.25.40.10">
    <property type="entry name" value="Tetratricopeptide repeat domain"/>
    <property type="match status" value="5"/>
</dbReference>
<comment type="caution">
    <text evidence="5">The sequence shown here is derived from an EMBL/GenBank/DDBJ whole genome shotgun (WGS) entry which is preliminary data.</text>
</comment>
<keyword evidence="2" id="KW-0677">Repeat</keyword>
<dbReference type="InterPro" id="IPR046848">
    <property type="entry name" value="E_motif"/>
</dbReference>